<gene>
    <name evidence="5" type="ORF">E3P86_01809</name>
    <name evidence="4" type="ORF">E3P90_01641</name>
</gene>
<dbReference type="OrthoDB" id="439808at2759"/>
<dbReference type="CDD" id="cd21608">
    <property type="entry name" value="RRM2_NsCP33_like"/>
    <property type="match status" value="1"/>
</dbReference>
<dbReference type="Gene3D" id="3.30.70.330">
    <property type="match status" value="1"/>
</dbReference>
<evidence type="ECO:0000256" key="1">
    <source>
        <dbReference type="ARBA" id="ARBA00022884"/>
    </source>
</evidence>
<dbReference type="Pfam" id="PF00076">
    <property type="entry name" value="RRM_1"/>
    <property type="match status" value="1"/>
</dbReference>
<dbReference type="SMART" id="SM00360">
    <property type="entry name" value="RRM"/>
    <property type="match status" value="1"/>
</dbReference>
<accession>A0A4T0GIT1</accession>
<dbReference type="InterPro" id="IPR050886">
    <property type="entry name" value="RNA-binding_reg"/>
</dbReference>
<evidence type="ECO:0000313" key="5">
    <source>
        <dbReference type="EMBL" id="TIB38142.1"/>
    </source>
</evidence>
<dbReference type="InterPro" id="IPR048289">
    <property type="entry name" value="RRM2_NsCP33-like"/>
</dbReference>
<protein>
    <recommendedName>
        <fullName evidence="3">RRM domain-containing protein</fullName>
    </recommendedName>
</protein>
<evidence type="ECO:0000259" key="3">
    <source>
        <dbReference type="PROSITE" id="PS50102"/>
    </source>
</evidence>
<evidence type="ECO:0000313" key="7">
    <source>
        <dbReference type="Proteomes" id="UP000310689"/>
    </source>
</evidence>
<dbReference type="Proteomes" id="UP000306954">
    <property type="component" value="Unassembled WGS sequence"/>
</dbReference>
<keyword evidence="1 2" id="KW-0694">RNA-binding</keyword>
<dbReference type="InterPro" id="IPR035979">
    <property type="entry name" value="RBD_domain_sf"/>
</dbReference>
<dbReference type="InterPro" id="IPR000504">
    <property type="entry name" value="RRM_dom"/>
</dbReference>
<comment type="caution">
    <text evidence="4">The sequence shown here is derived from an EMBL/GenBank/DDBJ whole genome shotgun (WGS) entry which is preliminary data.</text>
</comment>
<organism evidence="4 6">
    <name type="scientific">Wallemia ichthyophaga</name>
    <dbReference type="NCBI Taxonomy" id="245174"/>
    <lineage>
        <taxon>Eukaryota</taxon>
        <taxon>Fungi</taxon>
        <taxon>Dikarya</taxon>
        <taxon>Basidiomycota</taxon>
        <taxon>Wallemiomycotina</taxon>
        <taxon>Wallemiomycetes</taxon>
        <taxon>Wallemiales</taxon>
        <taxon>Wallemiaceae</taxon>
        <taxon>Wallemia</taxon>
    </lineage>
</organism>
<dbReference type="Proteomes" id="UP000310689">
    <property type="component" value="Unassembled WGS sequence"/>
</dbReference>
<reference evidence="6 7" key="1">
    <citation type="submission" date="2019-03" db="EMBL/GenBank/DDBJ databases">
        <title>Sequencing 23 genomes of Wallemia ichthyophaga.</title>
        <authorList>
            <person name="Gostincar C."/>
        </authorList>
    </citation>
    <scope>NUCLEOTIDE SEQUENCE [LARGE SCALE GENOMIC DNA]</scope>
    <source>
        <strain evidence="5 7">EXF-6200</strain>
        <strain evidence="4 6">EXF-8621</strain>
    </source>
</reference>
<evidence type="ECO:0000313" key="4">
    <source>
        <dbReference type="EMBL" id="TIB13455.1"/>
    </source>
</evidence>
<dbReference type="GO" id="GO:0003723">
    <property type="term" value="F:RNA binding"/>
    <property type="evidence" value="ECO:0007669"/>
    <property type="project" value="UniProtKB-UniRule"/>
</dbReference>
<dbReference type="PANTHER" id="PTHR48024">
    <property type="entry name" value="GEO13361P1-RELATED"/>
    <property type="match status" value="1"/>
</dbReference>
<proteinExistence type="predicted"/>
<dbReference type="EMBL" id="SPOF01000014">
    <property type="protein sequence ID" value="TIB13455.1"/>
    <property type="molecule type" value="Genomic_DNA"/>
</dbReference>
<dbReference type="EMBL" id="SPOI01000072">
    <property type="protein sequence ID" value="TIB38142.1"/>
    <property type="molecule type" value="Genomic_DNA"/>
</dbReference>
<name>A0A4T0GIT1_WALIC</name>
<sequence>MSENSKIYISNLSWNTGDEGLVQAFSPFGQIQDYVVMKDRSTGRSRGFGFVTYANDKEALSALESMNEVELDGRRIRVSYAHAQSTRRY</sequence>
<dbReference type="OMA" id="WFDDNES"/>
<feature type="domain" description="RRM" evidence="3">
    <location>
        <begin position="5"/>
        <end position="83"/>
    </location>
</feature>
<dbReference type="PROSITE" id="PS50102">
    <property type="entry name" value="RRM"/>
    <property type="match status" value="1"/>
</dbReference>
<dbReference type="PANTHER" id="PTHR48024:SF56">
    <property type="entry name" value="HETEROGENEOUS NUCLEAR RIBONUCLEOPROTEIN A0"/>
    <property type="match status" value="1"/>
</dbReference>
<dbReference type="InterPro" id="IPR012677">
    <property type="entry name" value="Nucleotide-bd_a/b_plait_sf"/>
</dbReference>
<dbReference type="AlphaFoldDB" id="A0A4T0GIT1"/>
<evidence type="ECO:0000313" key="6">
    <source>
        <dbReference type="Proteomes" id="UP000306954"/>
    </source>
</evidence>
<dbReference type="SUPFAM" id="SSF54928">
    <property type="entry name" value="RNA-binding domain, RBD"/>
    <property type="match status" value="1"/>
</dbReference>
<dbReference type="GO" id="GO:0005634">
    <property type="term" value="C:nucleus"/>
    <property type="evidence" value="ECO:0007669"/>
    <property type="project" value="TreeGrafter"/>
</dbReference>
<evidence type="ECO:0000256" key="2">
    <source>
        <dbReference type="PROSITE-ProRule" id="PRU00176"/>
    </source>
</evidence>